<evidence type="ECO:0000313" key="3">
    <source>
        <dbReference type="Proteomes" id="UP000192790"/>
    </source>
</evidence>
<dbReference type="Proteomes" id="UP000192790">
    <property type="component" value="Unassembled WGS sequence"/>
</dbReference>
<name>A0A1W2BXJ5_9FIRM</name>
<keyword evidence="1" id="KW-1133">Transmembrane helix</keyword>
<gene>
    <name evidence="2" type="ORF">SAMN02745168_2453</name>
</gene>
<dbReference type="STRING" id="1122930.SAMN02745168_2453"/>
<dbReference type="EMBL" id="FWXW01000006">
    <property type="protein sequence ID" value="SMC77342.1"/>
    <property type="molecule type" value="Genomic_DNA"/>
</dbReference>
<organism evidence="2 3">
    <name type="scientific">Papillibacter cinnamivorans DSM 12816</name>
    <dbReference type="NCBI Taxonomy" id="1122930"/>
    <lineage>
        <taxon>Bacteria</taxon>
        <taxon>Bacillati</taxon>
        <taxon>Bacillota</taxon>
        <taxon>Clostridia</taxon>
        <taxon>Eubacteriales</taxon>
        <taxon>Oscillospiraceae</taxon>
        <taxon>Papillibacter</taxon>
    </lineage>
</organism>
<keyword evidence="1" id="KW-0812">Transmembrane</keyword>
<accession>A0A1W2BXJ5</accession>
<protein>
    <submittedName>
        <fullName evidence="2">Uncharacterized protein</fullName>
    </submittedName>
</protein>
<evidence type="ECO:0000256" key="1">
    <source>
        <dbReference type="SAM" id="Phobius"/>
    </source>
</evidence>
<evidence type="ECO:0000313" key="2">
    <source>
        <dbReference type="EMBL" id="SMC77342.1"/>
    </source>
</evidence>
<keyword evidence="1" id="KW-0472">Membrane</keyword>
<dbReference type="RefSeq" id="WP_200809712.1">
    <property type="nucleotide sequence ID" value="NZ_FWXW01000006.1"/>
</dbReference>
<feature type="transmembrane region" description="Helical" evidence="1">
    <location>
        <begin position="6"/>
        <end position="25"/>
    </location>
</feature>
<keyword evidence="3" id="KW-1185">Reference proteome</keyword>
<reference evidence="2 3" key="1">
    <citation type="submission" date="2017-04" db="EMBL/GenBank/DDBJ databases">
        <authorList>
            <person name="Afonso C.L."/>
            <person name="Miller P.J."/>
            <person name="Scott M.A."/>
            <person name="Spackman E."/>
            <person name="Goraichik I."/>
            <person name="Dimitrov K.M."/>
            <person name="Suarez D.L."/>
            <person name="Swayne D.E."/>
        </authorList>
    </citation>
    <scope>NUCLEOTIDE SEQUENCE [LARGE SCALE GENOMIC DNA]</scope>
    <source>
        <strain evidence="2 3">DSM 12816</strain>
    </source>
</reference>
<dbReference type="AlphaFoldDB" id="A0A1W2BXJ5"/>
<proteinExistence type="predicted"/>
<sequence>MERTDFFRGMGIGIVTGAAIGVAMMPKRRSLKSSAGKTIRAVGDVVENISSAMGM</sequence>